<evidence type="ECO:0000313" key="3">
    <source>
        <dbReference type="Proteomes" id="UP000234748"/>
    </source>
</evidence>
<protein>
    <recommendedName>
        <fullName evidence="1">Phosphodiester glycosidase domain-containing protein</fullName>
    </recommendedName>
</protein>
<dbReference type="Gene3D" id="2.60.120.430">
    <property type="entry name" value="Galactose-binding lectin"/>
    <property type="match status" value="1"/>
</dbReference>
<dbReference type="Gene3D" id="2.60.40.1080">
    <property type="match status" value="1"/>
</dbReference>
<reference evidence="2 3" key="1">
    <citation type="submission" date="2017-11" db="EMBL/GenBank/DDBJ databases">
        <title>Comparitive Functional Genomics of Dry Heat Resistant strains isolated from the Viking Spacecraft.</title>
        <authorList>
            <person name="Seuylemezian A."/>
            <person name="Cooper K."/>
            <person name="Vaishampayan P."/>
        </authorList>
    </citation>
    <scope>NUCLEOTIDE SEQUENCE [LARGE SCALE GENOMIC DNA]</scope>
    <source>
        <strain evidence="2 3">V1-29</strain>
    </source>
</reference>
<proteinExistence type="predicted"/>
<dbReference type="EMBL" id="PGUY01000057">
    <property type="protein sequence ID" value="PLT28568.1"/>
    <property type="molecule type" value="Genomic_DNA"/>
</dbReference>
<name>A0A2N5M2H3_9BACI</name>
<evidence type="ECO:0000259" key="1">
    <source>
        <dbReference type="Pfam" id="PF09992"/>
    </source>
</evidence>
<accession>A0A2N5M2H3</accession>
<gene>
    <name evidence="2" type="ORF">CUU66_17955</name>
</gene>
<feature type="domain" description="Phosphodiester glycosidase" evidence="1">
    <location>
        <begin position="267"/>
        <end position="407"/>
    </location>
</feature>
<comment type="caution">
    <text evidence="2">The sequence shown here is derived from an EMBL/GenBank/DDBJ whole genome shotgun (WGS) entry which is preliminary data.</text>
</comment>
<dbReference type="OrthoDB" id="9809781at2"/>
<dbReference type="PANTHER" id="PTHR40446">
    <property type="entry name" value="N-ACETYLGLUCOSAMINE-1-PHOSPHODIESTER ALPHA-N-ACETYLGLUCOSAMINIDASE"/>
    <property type="match status" value="1"/>
</dbReference>
<dbReference type="AlphaFoldDB" id="A0A2N5M2H3"/>
<dbReference type="Proteomes" id="UP000234748">
    <property type="component" value="Unassembled WGS sequence"/>
</dbReference>
<evidence type="ECO:0000313" key="2">
    <source>
        <dbReference type="EMBL" id="PLT28568.1"/>
    </source>
</evidence>
<dbReference type="PANTHER" id="PTHR40446:SF2">
    <property type="entry name" value="N-ACETYLGLUCOSAMINE-1-PHOSPHODIESTER ALPHA-N-ACETYLGLUCOSAMINIDASE"/>
    <property type="match status" value="1"/>
</dbReference>
<dbReference type="InterPro" id="IPR018711">
    <property type="entry name" value="NAGPA"/>
</dbReference>
<organism evidence="2 3">
    <name type="scientific">Peribacillus deserti</name>
    <dbReference type="NCBI Taxonomy" id="673318"/>
    <lineage>
        <taxon>Bacteria</taxon>
        <taxon>Bacillati</taxon>
        <taxon>Bacillota</taxon>
        <taxon>Bacilli</taxon>
        <taxon>Bacillales</taxon>
        <taxon>Bacillaceae</taxon>
        <taxon>Peribacillus</taxon>
    </lineage>
</organism>
<keyword evidence="3" id="KW-1185">Reference proteome</keyword>
<dbReference type="Pfam" id="PF09992">
    <property type="entry name" value="NAGPA"/>
    <property type="match status" value="1"/>
</dbReference>
<sequence length="750" mass="80793">MMLSLFSKSRKRIIVYSALFLLIISLIDPGLLGQKARAFDLFGFTPVKKSNYPVAPGVSHSSYTLKGKSNIEALNMLTVDPKNPFIKLAVTSAQGKVLAIDTVRNQAKQIDKTGYKVIAGVNSDFYKTAAPYTGQPIGLQISNREIITAPSTSKSVLGITDRGQAGISGQVKMTAKLQIPGTSGYKISGINRARNKDTQPNSIILFTSKFSTSTKSSGDEVEFVLNPEKDSVTANETLSATVEDILYKGDSKIPAGKWVLSASGTQADQLFYNLNIGQEVQFKINFSHGLDEAVQAVSGGDLIIEDEKITPEAEKDKYERHPRTLVAVKQGKLYITVIDGRQPCYSDGVTVAEGAQYLAKQGMEAAMNMDGGGSATYAMRLPGDQSLSIVNKPSDGFERRVSNGLMVVSTAPVSPLSKLTSTLGDSIKVLAKANVSLPLKGQDKYYNPVNVNGKSIKWTVPSLIGKMDASGRFTAGGNAAKGRITARIGTVTKSINVEVVKELASISLTPKNTIINPGSKQTFKAMGFDKQGNEIQLSQEILKWEAKGSIGKLDAKGTLSASTRIQAGKIAVSFGKVKTEITVNVGKPPVLVEDFEDIDDLYTSMAKATNVYAVPTNRPNPVKEGTHGASLSYDFSGTSGTSAAYLHFKGKNGTPGRMIDSRPAKLGMWVYGDSKSHWLRAALQDAKGKSFTIDFTGPGRLDWQGWKYVYAVLPANVTGPVKLMQIYIVETSSTNKNKGTIYFDTLRALY</sequence>